<dbReference type="PROSITE" id="PS50893">
    <property type="entry name" value="ABC_TRANSPORTER_2"/>
    <property type="match status" value="1"/>
</dbReference>
<keyword evidence="6" id="KW-1185">Reference proteome</keyword>
<dbReference type="OrthoDB" id="9801958at2"/>
<reference evidence="5 6" key="1">
    <citation type="submission" date="2016-08" db="EMBL/GenBank/DDBJ databases">
        <title>Novel Firmicutes and Novel Genomes.</title>
        <authorList>
            <person name="Poppleton D.I."/>
            <person name="Gribaldo S."/>
        </authorList>
    </citation>
    <scope>NUCLEOTIDE SEQUENCE [LARGE SCALE GENOMIC DNA]</scope>
    <source>
        <strain evidence="5 6">CTT3</strain>
    </source>
</reference>
<gene>
    <name evidence="5" type="ORF">BET03_08470</name>
</gene>
<dbReference type="SUPFAM" id="SSF52540">
    <property type="entry name" value="P-loop containing nucleoside triphosphate hydrolases"/>
    <property type="match status" value="1"/>
</dbReference>
<dbReference type="InterPro" id="IPR050166">
    <property type="entry name" value="ABC_transporter_ATP-bind"/>
</dbReference>
<dbReference type="AlphaFoldDB" id="A0A419T8G9"/>
<comment type="caution">
    <text evidence="5">The sequence shown here is derived from an EMBL/GenBank/DDBJ whole genome shotgun (WGS) entry which is preliminary data.</text>
</comment>
<organism evidence="5 6">
    <name type="scientific">Thermohalobacter berrensis</name>
    <dbReference type="NCBI Taxonomy" id="99594"/>
    <lineage>
        <taxon>Bacteria</taxon>
        <taxon>Bacillati</taxon>
        <taxon>Bacillota</taxon>
        <taxon>Tissierellia</taxon>
        <taxon>Tissierellales</taxon>
        <taxon>Thermohalobacteraceae</taxon>
        <taxon>Thermohalobacter</taxon>
    </lineage>
</organism>
<keyword evidence="2" id="KW-0547">Nucleotide-binding</keyword>
<dbReference type="GO" id="GO:0005524">
    <property type="term" value="F:ATP binding"/>
    <property type="evidence" value="ECO:0007669"/>
    <property type="project" value="UniProtKB-KW"/>
</dbReference>
<evidence type="ECO:0000313" key="5">
    <source>
        <dbReference type="EMBL" id="RKD33749.1"/>
    </source>
</evidence>
<keyword evidence="1" id="KW-0813">Transport</keyword>
<feature type="domain" description="ABC transporter" evidence="4">
    <location>
        <begin position="11"/>
        <end position="238"/>
    </location>
</feature>
<dbReference type="EMBL" id="MCIB01000004">
    <property type="protein sequence ID" value="RKD33749.1"/>
    <property type="molecule type" value="Genomic_DNA"/>
</dbReference>
<dbReference type="CDD" id="cd03293">
    <property type="entry name" value="ABC_NrtD_SsuB_transporters"/>
    <property type="match status" value="1"/>
</dbReference>
<dbReference type="RefSeq" id="WP_120167463.1">
    <property type="nucleotide sequence ID" value="NZ_MCIB01000004.1"/>
</dbReference>
<evidence type="ECO:0000313" key="6">
    <source>
        <dbReference type="Proteomes" id="UP000284177"/>
    </source>
</evidence>
<proteinExistence type="predicted"/>
<dbReference type="InterPro" id="IPR003593">
    <property type="entry name" value="AAA+_ATPase"/>
</dbReference>
<dbReference type="Proteomes" id="UP000284177">
    <property type="component" value="Unassembled WGS sequence"/>
</dbReference>
<dbReference type="PANTHER" id="PTHR42788">
    <property type="entry name" value="TAURINE IMPORT ATP-BINDING PROTEIN-RELATED"/>
    <property type="match status" value="1"/>
</dbReference>
<dbReference type="InterPro" id="IPR003439">
    <property type="entry name" value="ABC_transporter-like_ATP-bd"/>
</dbReference>
<evidence type="ECO:0000259" key="4">
    <source>
        <dbReference type="PROSITE" id="PS50893"/>
    </source>
</evidence>
<dbReference type="InterPro" id="IPR027417">
    <property type="entry name" value="P-loop_NTPase"/>
</dbReference>
<protein>
    <submittedName>
        <fullName evidence="5">ABC transporter ATP-binding protein</fullName>
    </submittedName>
</protein>
<dbReference type="Pfam" id="PF00005">
    <property type="entry name" value="ABC_tran"/>
    <property type="match status" value="1"/>
</dbReference>
<evidence type="ECO:0000256" key="3">
    <source>
        <dbReference type="ARBA" id="ARBA00022840"/>
    </source>
</evidence>
<dbReference type="Gene3D" id="3.40.50.300">
    <property type="entry name" value="P-loop containing nucleotide triphosphate hydrolases"/>
    <property type="match status" value="1"/>
</dbReference>
<accession>A0A419T8G9</accession>
<name>A0A419T8G9_9FIRM</name>
<evidence type="ECO:0000256" key="1">
    <source>
        <dbReference type="ARBA" id="ARBA00022448"/>
    </source>
</evidence>
<keyword evidence="3 5" id="KW-0067">ATP-binding</keyword>
<evidence type="ECO:0000256" key="2">
    <source>
        <dbReference type="ARBA" id="ARBA00022741"/>
    </source>
</evidence>
<dbReference type="GO" id="GO:0016887">
    <property type="term" value="F:ATP hydrolysis activity"/>
    <property type="evidence" value="ECO:0007669"/>
    <property type="project" value="InterPro"/>
</dbReference>
<sequence length="253" mass="29103">MNSCQKNNEKLLVKNLRKSFENLLVVDNISLTLKENEFVTLLGPSGCGKSTIFNIIAGLLNPDKGNVYIDGENYTGKTGRVSYMYQKDLLLPWKRIIDNVALPLVIKGESKRKAREKVKKYFEVFGLEGFEYKYPFQLSGGMRQRAALMRTYMFSKDVILLDEPFGGLDAITKSKMQKWLLDVLNKLKASILFITHDIEEAIFLSDKIYILSDRPASIKEEIIINLPKPRDREITTSEEFNEIKRHILNIMNN</sequence>
<dbReference type="SMART" id="SM00382">
    <property type="entry name" value="AAA"/>
    <property type="match status" value="1"/>
</dbReference>
<dbReference type="PANTHER" id="PTHR42788:SF2">
    <property type="entry name" value="ABC TRANSPORTER ATP-BINDING PROTEIN"/>
    <property type="match status" value="1"/>
</dbReference>